<evidence type="ECO:0000313" key="3">
    <source>
        <dbReference type="Proteomes" id="UP000295590"/>
    </source>
</evidence>
<keyword evidence="2" id="KW-0489">Methyltransferase</keyword>
<name>A0A482ICA0_9CAUD</name>
<dbReference type="Gene3D" id="1.20.5.3070">
    <property type="match status" value="1"/>
</dbReference>
<organism evidence="2 3">
    <name type="scientific">Synechococcus phage S-B28</name>
    <dbReference type="NCBI Taxonomy" id="2545435"/>
    <lineage>
        <taxon>Viruses</taxon>
        <taxon>Duplodnaviria</taxon>
        <taxon>Heunggongvirae</taxon>
        <taxon>Uroviricota</taxon>
        <taxon>Caudoviricetes</taxon>
        <taxon>Autographivirales</taxon>
        <taxon>Sechaudvirinae</taxon>
        <taxon>Qadamvirus</taxon>
        <taxon>Qadamvirus SB28</taxon>
    </lineage>
</organism>
<dbReference type="NCBIfam" id="TIGR02170">
    <property type="entry name" value="thyX"/>
    <property type="match status" value="1"/>
</dbReference>
<dbReference type="PANTHER" id="PTHR34934">
    <property type="entry name" value="FLAVIN-DEPENDENT THYMIDYLATE SYNTHASE"/>
    <property type="match status" value="1"/>
</dbReference>
<feature type="region of interest" description="Disordered" evidence="1">
    <location>
        <begin position="91"/>
        <end position="112"/>
    </location>
</feature>
<dbReference type="GO" id="GO:0032259">
    <property type="term" value="P:methylation"/>
    <property type="evidence" value="ECO:0007669"/>
    <property type="project" value="UniProtKB-KW"/>
</dbReference>
<dbReference type="GO" id="GO:0070402">
    <property type="term" value="F:NADPH binding"/>
    <property type="evidence" value="ECO:0007669"/>
    <property type="project" value="TreeGrafter"/>
</dbReference>
<dbReference type="Pfam" id="PF02511">
    <property type="entry name" value="Thy1"/>
    <property type="match status" value="1"/>
</dbReference>
<dbReference type="EMBL" id="MK016662">
    <property type="protein sequence ID" value="QBP05849.1"/>
    <property type="molecule type" value="Genomic_DNA"/>
</dbReference>
<evidence type="ECO:0000313" key="2">
    <source>
        <dbReference type="EMBL" id="QBP05849.1"/>
    </source>
</evidence>
<dbReference type="PROSITE" id="PS51331">
    <property type="entry name" value="THYX"/>
    <property type="match status" value="1"/>
</dbReference>
<dbReference type="Proteomes" id="UP000295590">
    <property type="component" value="Segment"/>
</dbReference>
<dbReference type="RefSeq" id="YP_009820986.1">
    <property type="nucleotide sequence ID" value="NC_048171.1"/>
</dbReference>
<sequence length="212" mass="24303">MTTTHTVNLVHSTTNGEELIAHMARVSNPANQNNPSYSKLIQYLITHKHWSPFEMVNMCVKIETTRSVAAQILRHRSFSFQEFSQRYAQVTQAPTPPNLRRQDTKNRQNSIDDLDPTVVSEFNLRVYGLFEQSLALYDDMLKAGVAKECAREVLPLSTPTTLYMNGTLRSWLHYCDLRTANGTQLEHKYIAEGCQSIIQQQFPQVYTAMWCA</sequence>
<proteinExistence type="predicted"/>
<evidence type="ECO:0000256" key="1">
    <source>
        <dbReference type="SAM" id="MobiDB-lite"/>
    </source>
</evidence>
<dbReference type="Gene3D" id="3.30.1360.170">
    <property type="match status" value="1"/>
</dbReference>
<keyword evidence="3" id="KW-1185">Reference proteome</keyword>
<dbReference type="PANTHER" id="PTHR34934:SF1">
    <property type="entry name" value="FLAVIN-DEPENDENT THYMIDYLATE SYNTHASE"/>
    <property type="match status" value="1"/>
</dbReference>
<dbReference type="GeneID" id="55012433"/>
<dbReference type="CDD" id="cd20175">
    <property type="entry name" value="ThyX"/>
    <property type="match status" value="1"/>
</dbReference>
<dbReference type="InterPro" id="IPR003669">
    <property type="entry name" value="Thymidylate_synthase_ThyX"/>
</dbReference>
<dbReference type="GO" id="GO:0050660">
    <property type="term" value="F:flavin adenine dinucleotide binding"/>
    <property type="evidence" value="ECO:0007669"/>
    <property type="project" value="InterPro"/>
</dbReference>
<reference evidence="2 3" key="1">
    <citation type="submission" date="2018-10" db="EMBL/GenBank/DDBJ databases">
        <title>Isolation and Genetic Analysis of a Novel Cyanophage S-LB68 from the Huang Bohai.</title>
        <authorList>
            <person name="Liu X."/>
        </authorList>
    </citation>
    <scope>NUCLEOTIDE SEQUENCE [LARGE SCALE GENOMIC DNA]</scope>
</reference>
<accession>A0A482ICA0</accession>
<dbReference type="KEGG" id="vg:55012433"/>
<dbReference type="EC" id="2.1.1.148" evidence="2"/>
<dbReference type="SUPFAM" id="SSF69796">
    <property type="entry name" value="Thymidylate synthase-complementing protein Thy1"/>
    <property type="match status" value="1"/>
</dbReference>
<keyword evidence="2" id="KW-0808">Transferase</keyword>
<dbReference type="GO" id="GO:0050797">
    <property type="term" value="F:thymidylate synthase (FAD) activity"/>
    <property type="evidence" value="ECO:0007669"/>
    <property type="project" value="UniProtKB-EC"/>
</dbReference>
<dbReference type="GO" id="GO:0004799">
    <property type="term" value="F:thymidylate synthase activity"/>
    <property type="evidence" value="ECO:0007669"/>
    <property type="project" value="TreeGrafter"/>
</dbReference>
<dbReference type="GO" id="GO:0006231">
    <property type="term" value="P:dTMP biosynthetic process"/>
    <property type="evidence" value="ECO:0007669"/>
    <property type="project" value="InterPro"/>
</dbReference>
<protein>
    <submittedName>
        <fullName evidence="2">Thymidylate synthase</fullName>
        <ecNumber evidence="2">2.1.1.148</ecNumber>
    </submittedName>
</protein>
<dbReference type="InterPro" id="IPR036098">
    <property type="entry name" value="Thymidylate_synthase_ThyX_sf"/>
</dbReference>